<gene>
    <name evidence="9" type="ORF">R53529_LOCUS1512</name>
    <name evidence="8" type="ORF">R53530_LOCUS1606</name>
</gene>
<feature type="transmembrane region" description="Helical" evidence="6">
    <location>
        <begin position="12"/>
        <end position="34"/>
    </location>
</feature>
<keyword evidence="4 6" id="KW-1133">Transmembrane helix</keyword>
<sequence>MTVPSSDIPSQTPYWSAILSLFMGVTCLISAEFLPISLLTPIAHDLHITEGQTGQAVTAVGIFAVITSLLIAPISQKINKKTLLLSFSVLVIFSNSIVAITDSYYVLLLGRCLLGICVGGFWSLTSAVVLDLAPTKDVPRALSIIYAGVSVATIISLPFANYLALLLGWRMIFYLAALLGVVTLIWQAISLPQLSVSKNSNFNAIFALTQQPWVCFGLFAMFFSFSGYHIVFTYLRPFIEGKLHFTNNALSLTLLGFGVVNCLGTFVAGFILNKSFRITMIVIHVILCIVAIFFYINHQITADLTKIMLWGFIFGIIPVGWSTWITRTLADRAEIAGGLMVAAIQFSITLAAAIGGMIFDHYGLNGLFIASAAIFIFAIFCTIISFSLFYKTTGNHV</sequence>
<dbReference type="InterPro" id="IPR036259">
    <property type="entry name" value="MFS_trans_sf"/>
</dbReference>
<dbReference type="PROSITE" id="PS50850">
    <property type="entry name" value="MFS"/>
    <property type="match status" value="1"/>
</dbReference>
<dbReference type="GO" id="GO:0005886">
    <property type="term" value="C:plasma membrane"/>
    <property type="evidence" value="ECO:0007669"/>
    <property type="project" value="UniProtKB-SubCell"/>
</dbReference>
<dbReference type="CDD" id="cd17324">
    <property type="entry name" value="MFS_NepI_like"/>
    <property type="match status" value="1"/>
</dbReference>
<feature type="transmembrane region" description="Helical" evidence="6">
    <location>
        <begin position="213"/>
        <end position="232"/>
    </location>
</feature>
<evidence type="ECO:0000256" key="6">
    <source>
        <dbReference type="SAM" id="Phobius"/>
    </source>
</evidence>
<dbReference type="RefSeq" id="WP_271789946.1">
    <property type="nucleotide sequence ID" value="NZ_CAMXCM010000004.1"/>
</dbReference>
<evidence type="ECO:0000256" key="1">
    <source>
        <dbReference type="ARBA" id="ARBA00004651"/>
    </source>
</evidence>
<dbReference type="Proteomes" id="UP001154259">
    <property type="component" value="Unassembled WGS sequence"/>
</dbReference>
<keyword evidence="11" id="KW-1185">Reference proteome</keyword>
<comment type="subcellular location">
    <subcellularLocation>
        <location evidence="1">Cell membrane</location>
        <topology evidence="1">Multi-pass membrane protein</topology>
    </subcellularLocation>
</comment>
<accession>A0A9W4TQK1</accession>
<dbReference type="InterPro" id="IPR020846">
    <property type="entry name" value="MFS_dom"/>
</dbReference>
<feature type="transmembrane region" description="Helical" evidence="6">
    <location>
        <begin position="278"/>
        <end position="296"/>
    </location>
</feature>
<evidence type="ECO:0000256" key="2">
    <source>
        <dbReference type="ARBA" id="ARBA00022475"/>
    </source>
</evidence>
<dbReference type="Proteomes" id="UP001154255">
    <property type="component" value="Unassembled WGS sequence"/>
</dbReference>
<evidence type="ECO:0000313" key="11">
    <source>
        <dbReference type="Proteomes" id="UP001154259"/>
    </source>
</evidence>
<feature type="transmembrane region" description="Helical" evidence="6">
    <location>
        <begin position="144"/>
        <end position="165"/>
    </location>
</feature>
<feature type="transmembrane region" description="Helical" evidence="6">
    <location>
        <begin position="308"/>
        <end position="326"/>
    </location>
</feature>
<evidence type="ECO:0000256" key="5">
    <source>
        <dbReference type="ARBA" id="ARBA00023136"/>
    </source>
</evidence>
<evidence type="ECO:0000256" key="3">
    <source>
        <dbReference type="ARBA" id="ARBA00022692"/>
    </source>
</evidence>
<evidence type="ECO:0000313" key="8">
    <source>
        <dbReference type="EMBL" id="CAI3947347.1"/>
    </source>
</evidence>
<keyword evidence="2" id="KW-1003">Cell membrane</keyword>
<evidence type="ECO:0000259" key="7">
    <source>
        <dbReference type="PROSITE" id="PS50850"/>
    </source>
</evidence>
<feature type="transmembrane region" description="Helical" evidence="6">
    <location>
        <begin position="365"/>
        <end position="390"/>
    </location>
</feature>
<reference evidence="8" key="1">
    <citation type="submission" date="2022-10" db="EMBL/GenBank/DDBJ databases">
        <authorList>
            <person name="Botero Cardona J."/>
        </authorList>
    </citation>
    <scope>NUCLEOTIDE SEQUENCE</scope>
    <source>
        <strain evidence="8">LMG 31819</strain>
        <strain evidence="9">R-53529</strain>
    </source>
</reference>
<dbReference type="EMBL" id="CAMXCS010000003">
    <property type="protein sequence ID" value="CAI3947805.1"/>
    <property type="molecule type" value="Genomic_DNA"/>
</dbReference>
<dbReference type="Pfam" id="PF07690">
    <property type="entry name" value="MFS_1"/>
    <property type="match status" value="1"/>
</dbReference>
<evidence type="ECO:0000313" key="10">
    <source>
        <dbReference type="Proteomes" id="UP001154255"/>
    </source>
</evidence>
<keyword evidence="5 6" id="KW-0472">Membrane</keyword>
<evidence type="ECO:0000313" key="9">
    <source>
        <dbReference type="EMBL" id="CAI3947805.1"/>
    </source>
</evidence>
<keyword evidence="3 6" id="KW-0812">Transmembrane</keyword>
<dbReference type="SUPFAM" id="SSF103473">
    <property type="entry name" value="MFS general substrate transporter"/>
    <property type="match status" value="1"/>
</dbReference>
<dbReference type="GO" id="GO:0022857">
    <property type="term" value="F:transmembrane transporter activity"/>
    <property type="evidence" value="ECO:0007669"/>
    <property type="project" value="InterPro"/>
</dbReference>
<feature type="transmembrane region" description="Helical" evidence="6">
    <location>
        <begin position="338"/>
        <end position="359"/>
    </location>
</feature>
<comment type="caution">
    <text evidence="8">The sequence shown here is derived from an EMBL/GenBank/DDBJ whole genome shotgun (WGS) entry which is preliminary data.</text>
</comment>
<feature type="transmembrane region" description="Helical" evidence="6">
    <location>
        <begin position="171"/>
        <end position="192"/>
    </location>
</feature>
<feature type="transmembrane region" description="Helical" evidence="6">
    <location>
        <begin position="54"/>
        <end position="72"/>
    </location>
</feature>
<feature type="transmembrane region" description="Helical" evidence="6">
    <location>
        <begin position="113"/>
        <end position="132"/>
    </location>
</feature>
<dbReference type="InterPro" id="IPR050189">
    <property type="entry name" value="MFS_Efflux_Transporters"/>
</dbReference>
<dbReference type="PANTHER" id="PTHR43124:SF5">
    <property type="entry name" value="PURINE RIBONUCLEOSIDE EFFLUX PUMP NEPI"/>
    <property type="match status" value="1"/>
</dbReference>
<feature type="domain" description="Major facilitator superfamily (MFS) profile" evidence="7">
    <location>
        <begin position="16"/>
        <end position="390"/>
    </location>
</feature>
<name>A0A9W4TQK1_9PROT</name>
<feature type="transmembrane region" description="Helical" evidence="6">
    <location>
        <begin position="252"/>
        <end position="271"/>
    </location>
</feature>
<evidence type="ECO:0000256" key="4">
    <source>
        <dbReference type="ARBA" id="ARBA00022989"/>
    </source>
</evidence>
<proteinExistence type="predicted"/>
<dbReference type="AlphaFoldDB" id="A0A9W4TQK1"/>
<dbReference type="InterPro" id="IPR011701">
    <property type="entry name" value="MFS"/>
</dbReference>
<dbReference type="Gene3D" id="1.20.1250.20">
    <property type="entry name" value="MFS general substrate transporter like domains"/>
    <property type="match status" value="1"/>
</dbReference>
<organism evidence="8 10">
    <name type="scientific">Commensalibacter communis</name>
    <dbReference type="NCBI Taxonomy" id="2972786"/>
    <lineage>
        <taxon>Bacteria</taxon>
        <taxon>Pseudomonadati</taxon>
        <taxon>Pseudomonadota</taxon>
        <taxon>Alphaproteobacteria</taxon>
        <taxon>Acetobacterales</taxon>
        <taxon>Acetobacteraceae</taxon>
    </lineage>
</organism>
<feature type="transmembrane region" description="Helical" evidence="6">
    <location>
        <begin position="84"/>
        <end position="107"/>
    </location>
</feature>
<dbReference type="EMBL" id="CAMXCM010000004">
    <property type="protein sequence ID" value="CAI3947347.1"/>
    <property type="molecule type" value="Genomic_DNA"/>
</dbReference>
<dbReference type="PANTHER" id="PTHR43124">
    <property type="entry name" value="PURINE EFFLUX PUMP PBUE"/>
    <property type="match status" value="1"/>
</dbReference>
<protein>
    <submittedName>
        <fullName evidence="8 9">MFS family (AraJ)</fullName>
    </submittedName>
</protein>